<evidence type="ECO:0000313" key="2">
    <source>
        <dbReference type="EMBL" id="KAK4077133.1"/>
    </source>
</evidence>
<dbReference type="GeneID" id="87918372"/>
<comment type="caution">
    <text evidence="2">The sequence shown here is derived from an EMBL/GenBank/DDBJ whole genome shotgun (WGS) entry which is preliminary data.</text>
</comment>
<reference evidence="2" key="1">
    <citation type="submission" date="2023-11" db="EMBL/GenBank/DDBJ databases">
        <title>The genome sequences of three competitors of mushroom-forming fungi.</title>
        <authorList>
            <person name="Beijen E."/>
            <person name="Ohm R.A."/>
        </authorList>
    </citation>
    <scope>NUCLEOTIDE SEQUENCE</scope>
    <source>
        <strain evidence="2">CBS 100526</strain>
    </source>
</reference>
<dbReference type="Pfam" id="PF12417">
    <property type="entry name" value="DUF3669"/>
    <property type="match status" value="1"/>
</dbReference>
<dbReference type="PANTHER" id="PTHR40780:SF2">
    <property type="entry name" value="DUF3669 DOMAIN-CONTAINING PROTEIN"/>
    <property type="match status" value="1"/>
</dbReference>
<gene>
    <name evidence="2" type="ORF">Triagg1_4100</name>
</gene>
<name>A0AAE1IGL0_9HYPO</name>
<organism evidence="2 3">
    <name type="scientific">Trichoderma aggressivum f. europaeum</name>
    <dbReference type="NCBI Taxonomy" id="173218"/>
    <lineage>
        <taxon>Eukaryota</taxon>
        <taxon>Fungi</taxon>
        <taxon>Dikarya</taxon>
        <taxon>Ascomycota</taxon>
        <taxon>Pezizomycotina</taxon>
        <taxon>Sordariomycetes</taxon>
        <taxon>Hypocreomycetidae</taxon>
        <taxon>Hypocreales</taxon>
        <taxon>Hypocreaceae</taxon>
        <taxon>Trichoderma</taxon>
    </lineage>
</organism>
<evidence type="ECO:0000259" key="1">
    <source>
        <dbReference type="Pfam" id="PF12417"/>
    </source>
</evidence>
<dbReference type="EMBL" id="JAWRVG010000012">
    <property type="protein sequence ID" value="KAK4077133.1"/>
    <property type="molecule type" value="Genomic_DNA"/>
</dbReference>
<dbReference type="RefSeq" id="XP_062757120.1">
    <property type="nucleotide sequence ID" value="XM_062898467.1"/>
</dbReference>
<dbReference type="PANTHER" id="PTHR40780">
    <property type="entry name" value="DUF3669 DOMAIN-CONTAINING PROTEIN"/>
    <property type="match status" value="1"/>
</dbReference>
<sequence length="396" mass="44460">MMAPNKRPLASTNGCPALPLLANDKDMPVDLSLVSLFEGLAKVSSTTKPDPGSLGRKDPELRRLLSLKRSYAPREVQPTENSYTKIGAGACGVVLAQEKSSSVIKLAKNDHMSLWNDFHMHRSIERHFQNWEFTEVRIPCCYYYSPKENNLYFKNRPEVAQAAQDLCHVPTSVLVTQRIAPLPERARNLLIEKYCAPRIKEAALRDASNKECLVRVYLGSLEGKSERLFFSLRNFKLHLNQMADLQLDIKMMAGRIGVAMALMHWAAETDARDVEFVLGSDPMRPALTMISTELWVLDFNQVQPITKDEAGVSKAVEAAGINDPYLPKPLGTSPIERQAWNAFAGNYIRAADIILEDKDQKLLLKLPRMFIRGLIELQKSKKGAKKLVEEEGNKPS</sequence>
<protein>
    <recommendedName>
        <fullName evidence="1">DUF3669 domain-containing protein</fullName>
    </recommendedName>
</protein>
<accession>A0AAE1IGL0</accession>
<feature type="domain" description="DUF3669" evidence="1">
    <location>
        <begin position="294"/>
        <end position="358"/>
    </location>
</feature>
<proteinExistence type="predicted"/>
<keyword evidence="3" id="KW-1185">Reference proteome</keyword>
<dbReference type="AlphaFoldDB" id="A0AAE1IGL0"/>
<evidence type="ECO:0000313" key="3">
    <source>
        <dbReference type="Proteomes" id="UP001273209"/>
    </source>
</evidence>
<dbReference type="InterPro" id="IPR022137">
    <property type="entry name" value="Znf_prot_DUF3669"/>
</dbReference>
<dbReference type="Proteomes" id="UP001273209">
    <property type="component" value="Unassembled WGS sequence"/>
</dbReference>